<dbReference type="SUPFAM" id="SSF81296">
    <property type="entry name" value="E set domains"/>
    <property type="match status" value="2"/>
</dbReference>
<evidence type="ECO:0000256" key="1">
    <source>
        <dbReference type="ARBA" id="ARBA00005298"/>
    </source>
</evidence>
<dbReference type="WBParaSite" id="ACAC_0000305801-mRNA-1">
    <property type="protein sequence ID" value="ACAC_0000305801-mRNA-1"/>
    <property type="gene ID" value="ACAC_0000305801"/>
</dbReference>
<protein>
    <submittedName>
        <fullName evidence="4">Arrestin_C domain-containing protein</fullName>
    </submittedName>
</protein>
<dbReference type="PANTHER" id="PTHR11188:SF175">
    <property type="entry name" value="ARRESTIN C-TERMINAL-LIKE DOMAIN-CONTAINING PROTEIN"/>
    <property type="match status" value="1"/>
</dbReference>
<dbReference type="InterPro" id="IPR011022">
    <property type="entry name" value="Arrestin_C-like"/>
</dbReference>
<dbReference type="InterPro" id="IPR011021">
    <property type="entry name" value="Arrestin-like_N"/>
</dbReference>
<dbReference type="Proteomes" id="UP000035642">
    <property type="component" value="Unassembled WGS sequence"/>
</dbReference>
<dbReference type="SMART" id="SM01017">
    <property type="entry name" value="Arrestin_C"/>
    <property type="match status" value="1"/>
</dbReference>
<organism evidence="3 4">
    <name type="scientific">Angiostrongylus cantonensis</name>
    <name type="common">Rat lungworm</name>
    <dbReference type="NCBI Taxonomy" id="6313"/>
    <lineage>
        <taxon>Eukaryota</taxon>
        <taxon>Metazoa</taxon>
        <taxon>Ecdysozoa</taxon>
        <taxon>Nematoda</taxon>
        <taxon>Chromadorea</taxon>
        <taxon>Rhabditida</taxon>
        <taxon>Rhabditina</taxon>
        <taxon>Rhabditomorpha</taxon>
        <taxon>Strongyloidea</taxon>
        <taxon>Metastrongylidae</taxon>
        <taxon>Angiostrongylus</taxon>
    </lineage>
</organism>
<feature type="domain" description="Arrestin C-terminal-like" evidence="2">
    <location>
        <begin position="120"/>
        <end position="267"/>
    </location>
</feature>
<dbReference type="Pfam" id="PF00339">
    <property type="entry name" value="Arrestin_N"/>
    <property type="match status" value="1"/>
</dbReference>
<dbReference type="InterPro" id="IPR014752">
    <property type="entry name" value="Arrestin-like_C"/>
</dbReference>
<dbReference type="GO" id="GO:0005737">
    <property type="term" value="C:cytoplasm"/>
    <property type="evidence" value="ECO:0007669"/>
    <property type="project" value="TreeGrafter"/>
</dbReference>
<dbReference type="AlphaFoldDB" id="A0A0K0CZB8"/>
<name>A0A0K0CZB8_ANGCA</name>
<dbReference type="Gene3D" id="2.60.40.640">
    <property type="match status" value="2"/>
</dbReference>
<proteinExistence type="inferred from homology"/>
<sequence length="384" mass="43471">MHQNSIRIEYSNPQAVFYPGTNVDGVVHLELKESIKVLQAGIYRFPFLFTLPLKCAPSFEGFYGYIRYMVKVVLDRPWRFNKTDKRLFTVVPMLDLNLMPEVAVPVREVTVKNLGVVLFRHGKVTVEWEITKRGYVPGEAVVVNAVVKNDTSKNFVKATMKLLEISKYVAYEHSCTFHQESFRRNECGHNSREQRRKLATGEQDICIEKKSEGNVQLYLQVPPTVPTFNSCAIISVEYIVEVKFKTMSTFNGDIESCFPITVGTVPVNNAKYFTQPTAANLDMPCTSSVAPTAPPLEISSSYATWSGTNVHPPPPPSYEESINGVAGTTLDTDNMEVLFLIMAVYKLRQNLIPFSKPCYHGDFSVIHTTIPFLFDIMWRGEKRL</sequence>
<reference evidence="3" key="1">
    <citation type="submission" date="2012-09" db="EMBL/GenBank/DDBJ databases">
        <authorList>
            <person name="Martin A.A."/>
        </authorList>
    </citation>
    <scope>NUCLEOTIDE SEQUENCE</scope>
</reference>
<accession>A0A0K0CZB8</accession>
<dbReference type="PANTHER" id="PTHR11188">
    <property type="entry name" value="ARRESTIN DOMAIN CONTAINING PROTEIN"/>
    <property type="match status" value="1"/>
</dbReference>
<dbReference type="GO" id="GO:0015031">
    <property type="term" value="P:protein transport"/>
    <property type="evidence" value="ECO:0007669"/>
    <property type="project" value="TreeGrafter"/>
</dbReference>
<evidence type="ECO:0000259" key="2">
    <source>
        <dbReference type="SMART" id="SM01017"/>
    </source>
</evidence>
<reference evidence="4" key="2">
    <citation type="submission" date="2017-02" db="UniProtKB">
        <authorList>
            <consortium name="WormBaseParasite"/>
        </authorList>
    </citation>
    <scope>IDENTIFICATION</scope>
</reference>
<dbReference type="InterPro" id="IPR014756">
    <property type="entry name" value="Ig_E-set"/>
</dbReference>
<evidence type="ECO:0000313" key="3">
    <source>
        <dbReference type="Proteomes" id="UP000035642"/>
    </source>
</evidence>
<keyword evidence="3" id="KW-1185">Reference proteome</keyword>
<dbReference type="InterPro" id="IPR050357">
    <property type="entry name" value="Arrestin_domain-protein"/>
</dbReference>
<dbReference type="Pfam" id="PF02752">
    <property type="entry name" value="Arrestin_C"/>
    <property type="match status" value="1"/>
</dbReference>
<dbReference type="STRING" id="6313.A0A0K0CZB8"/>
<comment type="similarity">
    <text evidence="1">Belongs to the arrestin family.</text>
</comment>
<evidence type="ECO:0000313" key="4">
    <source>
        <dbReference type="WBParaSite" id="ACAC_0000305801-mRNA-1"/>
    </source>
</evidence>